<evidence type="ECO:0000313" key="14">
    <source>
        <dbReference type="Proteomes" id="UP000006310"/>
    </source>
</evidence>
<evidence type="ECO:0000256" key="10">
    <source>
        <dbReference type="RuleBase" id="RU363038"/>
    </source>
</evidence>
<evidence type="ECO:0000256" key="9">
    <source>
        <dbReference type="ARBA" id="ARBA00049339"/>
    </source>
</evidence>
<dbReference type="EC" id="6.1.1.19" evidence="2"/>
<evidence type="ECO:0000259" key="12">
    <source>
        <dbReference type="SMART" id="SM01016"/>
    </source>
</evidence>
<comment type="similarity">
    <text evidence="1 10">Belongs to the class-I aminoacyl-tRNA synthetase family.</text>
</comment>
<dbReference type="PANTHER" id="PTHR11956:SF11">
    <property type="entry name" value="ARGININE--TRNA LIGASE, MITOCHONDRIAL-RELATED"/>
    <property type="match status" value="1"/>
</dbReference>
<dbReference type="Gene3D" id="1.10.730.10">
    <property type="entry name" value="Isoleucyl-tRNA Synthetase, Domain 1"/>
    <property type="match status" value="1"/>
</dbReference>
<dbReference type="SMART" id="SM00836">
    <property type="entry name" value="DALR_1"/>
    <property type="match status" value="1"/>
</dbReference>
<dbReference type="Gene3D" id="3.40.50.620">
    <property type="entry name" value="HUPs"/>
    <property type="match status" value="1"/>
</dbReference>
<dbReference type="Proteomes" id="UP000006310">
    <property type="component" value="Chromosome 2"/>
</dbReference>
<evidence type="ECO:0000256" key="4">
    <source>
        <dbReference type="ARBA" id="ARBA00022741"/>
    </source>
</evidence>
<reference evidence="14" key="2">
    <citation type="submission" date="2012-08" db="EMBL/GenBank/DDBJ databases">
        <title>Genome sequence of Kazachstania naganishii.</title>
        <authorList>
            <person name="Gordon J.L."/>
            <person name="Armisen D."/>
            <person name="Proux-Wera E."/>
            <person name="OhEigeartaigh S.S."/>
            <person name="Byrne K.P."/>
            <person name="Wolfe K.H."/>
        </authorList>
    </citation>
    <scope>NUCLEOTIDE SEQUENCE [LARGE SCALE GENOMIC DNA]</scope>
    <source>
        <strain evidence="14">ATCC MYA-139 / BCRC 22969 / CBS 8797 / CCRC 22969 / KCTC 17520 / NBRC 10181 / NCYC 3082</strain>
    </source>
</reference>
<dbReference type="PROSITE" id="PS00178">
    <property type="entry name" value="AA_TRNA_LIGASE_I"/>
    <property type="match status" value="1"/>
</dbReference>
<dbReference type="FunFam" id="3.40.50.620:FF:000058">
    <property type="entry name" value="Mitochondrial arginyl-tRNA synthetase"/>
    <property type="match status" value="1"/>
</dbReference>
<dbReference type="AlphaFoldDB" id="J7RVD0"/>
<evidence type="ECO:0000256" key="3">
    <source>
        <dbReference type="ARBA" id="ARBA00022598"/>
    </source>
</evidence>
<dbReference type="PANTHER" id="PTHR11956">
    <property type="entry name" value="ARGINYL-TRNA SYNTHETASE"/>
    <property type="match status" value="1"/>
</dbReference>
<protein>
    <recommendedName>
        <fullName evidence="2">arginine--tRNA ligase</fullName>
        <ecNumber evidence="2">6.1.1.19</ecNumber>
    </recommendedName>
    <alternativeName>
        <fullName evidence="8">Arginyl-tRNA synthetase</fullName>
    </alternativeName>
</protein>
<dbReference type="GO" id="GO:0005739">
    <property type="term" value="C:mitochondrion"/>
    <property type="evidence" value="ECO:0007669"/>
    <property type="project" value="EnsemblFungi"/>
</dbReference>
<dbReference type="InterPro" id="IPR014729">
    <property type="entry name" value="Rossmann-like_a/b/a_fold"/>
</dbReference>
<dbReference type="SUPFAM" id="SSF47323">
    <property type="entry name" value="Anticodon-binding domain of a subclass of class I aminoacyl-tRNA synthetases"/>
    <property type="match status" value="1"/>
</dbReference>
<evidence type="ECO:0000256" key="6">
    <source>
        <dbReference type="ARBA" id="ARBA00022917"/>
    </source>
</evidence>
<comment type="catalytic activity">
    <reaction evidence="9">
        <text>tRNA(Arg) + L-arginine + ATP = L-arginyl-tRNA(Arg) + AMP + diphosphate</text>
        <dbReference type="Rhea" id="RHEA:20301"/>
        <dbReference type="Rhea" id="RHEA-COMP:9658"/>
        <dbReference type="Rhea" id="RHEA-COMP:9673"/>
        <dbReference type="ChEBI" id="CHEBI:30616"/>
        <dbReference type="ChEBI" id="CHEBI:32682"/>
        <dbReference type="ChEBI" id="CHEBI:33019"/>
        <dbReference type="ChEBI" id="CHEBI:78442"/>
        <dbReference type="ChEBI" id="CHEBI:78513"/>
        <dbReference type="ChEBI" id="CHEBI:456215"/>
        <dbReference type="EC" id="6.1.1.19"/>
    </reaction>
</comment>
<dbReference type="GeneID" id="34524522"/>
<dbReference type="InterPro" id="IPR001278">
    <property type="entry name" value="Arg-tRNA-ligase"/>
</dbReference>
<evidence type="ECO:0000259" key="11">
    <source>
        <dbReference type="SMART" id="SM00836"/>
    </source>
</evidence>
<evidence type="ECO:0000313" key="13">
    <source>
        <dbReference type="EMBL" id="CCK68872.1"/>
    </source>
</evidence>
<dbReference type="Pfam" id="PF03485">
    <property type="entry name" value="Arg_tRNA_synt_N"/>
    <property type="match status" value="1"/>
</dbReference>
<evidence type="ECO:0000256" key="8">
    <source>
        <dbReference type="ARBA" id="ARBA00033033"/>
    </source>
</evidence>
<dbReference type="InterPro" id="IPR035684">
    <property type="entry name" value="ArgRS_core"/>
</dbReference>
<dbReference type="GO" id="GO:0006420">
    <property type="term" value="P:arginyl-tRNA aminoacylation"/>
    <property type="evidence" value="ECO:0007669"/>
    <property type="project" value="InterPro"/>
</dbReference>
<sequence length="637" mass="72747">MLYSRWKAFTKGFSYLRHTPEECRLKGQSFRSYRPVYLFCRFQHTTTQSLSKEPSTFPSNVLVETRTEIAKKLHELSGIDKHFIYESIDRPNKLDSGDLLLPVPRLKYKCNSYKELAKQWAAGLSQLPCCEKVVASGPFIQFFLNHLLLTTSSIPCILQQSDNYGRSDLLLGKRTLIEYSSPNIAKPFHAGHLRSTIIGGFLSNLHETLGSDVIRMNYLGDWGRQFGILAVGFEMFGDETKLEQDPIYHLFDVYVRINKEMLKEENSTLPSNSIKSKVRTYFKNMEEGDPSALQLWKRLRDLSIQKYAETYSKLNIKFDSYSGESSVPPDTVRQVLQRLGEKGLTYKDNGATAVDLSVYSKNLGQVIIQKSDDTSLYVTRDIGAAVSRYEKYHFDKMIYVISSQQDLYMSQLFKILELLGYEWAKDLAHVNFGMVKGMSTRKGNVVFLDTIINEATNRMLQVLQGNPQKCKQVSDPYDTAQKIAISAIMIQDMQSKRVNNYDFKWDRMLSFEGDTGPYLEYTHSRLYSIGEKCSDITMKDCKTADFTLLTEPLAINLVRLLVQYPDVLLKSLTTMEPSTVVSYLFRVAHQVSSCYNVLWVAGQEPRVAAARLALYCSAKQVLKNGMRLIGLTPVNRM</sequence>
<dbReference type="OrthoDB" id="68056at2759"/>
<dbReference type="KEGG" id="kng:KNAG_0B04380"/>
<dbReference type="CDD" id="cd00671">
    <property type="entry name" value="ArgRS_core"/>
    <property type="match status" value="1"/>
</dbReference>
<dbReference type="Pfam" id="PF00750">
    <property type="entry name" value="tRNA-synt_1d"/>
    <property type="match status" value="1"/>
</dbReference>
<dbReference type="Pfam" id="PF05746">
    <property type="entry name" value="DALR_1"/>
    <property type="match status" value="1"/>
</dbReference>
<dbReference type="GO" id="GO:0005524">
    <property type="term" value="F:ATP binding"/>
    <property type="evidence" value="ECO:0007669"/>
    <property type="project" value="UniProtKB-KW"/>
</dbReference>
<feature type="domain" description="Arginyl tRNA synthetase N-terminal" evidence="12">
    <location>
        <begin position="63"/>
        <end position="144"/>
    </location>
</feature>
<evidence type="ECO:0000256" key="7">
    <source>
        <dbReference type="ARBA" id="ARBA00023146"/>
    </source>
</evidence>
<evidence type="ECO:0000256" key="1">
    <source>
        <dbReference type="ARBA" id="ARBA00005594"/>
    </source>
</evidence>
<dbReference type="HAMAP" id="MF_00123">
    <property type="entry name" value="Arg_tRNA_synth"/>
    <property type="match status" value="1"/>
</dbReference>
<dbReference type="NCBIfam" id="TIGR00456">
    <property type="entry name" value="argS"/>
    <property type="match status" value="1"/>
</dbReference>
<dbReference type="eggNOG" id="KOG1195">
    <property type="taxonomic scope" value="Eukaryota"/>
</dbReference>
<accession>J7RVD0</accession>
<dbReference type="InterPro" id="IPR009080">
    <property type="entry name" value="tRNAsynth_Ia_anticodon-bd"/>
</dbReference>
<dbReference type="HOGENOM" id="CLU_006406_6_2_1"/>
<keyword evidence="4 10" id="KW-0547">Nucleotide-binding</keyword>
<keyword evidence="7 10" id="KW-0030">Aminoacyl-tRNA synthetase</keyword>
<gene>
    <name evidence="13" type="primary">KNAG0B04380</name>
    <name evidence="13" type="ordered locus">KNAG_0B04380</name>
</gene>
<keyword evidence="14" id="KW-1185">Reference proteome</keyword>
<dbReference type="Gene3D" id="3.30.1360.70">
    <property type="entry name" value="Arginyl tRNA synthetase N-terminal domain"/>
    <property type="match status" value="1"/>
</dbReference>
<dbReference type="SUPFAM" id="SSF52374">
    <property type="entry name" value="Nucleotidylyl transferase"/>
    <property type="match status" value="1"/>
</dbReference>
<dbReference type="InterPro" id="IPR036695">
    <property type="entry name" value="Arg-tRNA-synth_N_sf"/>
</dbReference>
<dbReference type="CDD" id="cd07956">
    <property type="entry name" value="Anticodon_Ia_Arg"/>
    <property type="match status" value="1"/>
</dbReference>
<feature type="domain" description="DALR anticodon binding" evidence="11">
    <location>
        <begin position="519"/>
        <end position="637"/>
    </location>
</feature>
<dbReference type="GO" id="GO:0032543">
    <property type="term" value="P:mitochondrial translation"/>
    <property type="evidence" value="ECO:0007669"/>
    <property type="project" value="EnsemblFungi"/>
</dbReference>
<keyword evidence="5 10" id="KW-0067">ATP-binding</keyword>
<keyword evidence="3 10" id="KW-0436">Ligase</keyword>
<dbReference type="FunFam" id="1.10.730.10:FF:000006">
    <property type="entry name" value="Arginyl-tRNA synthetase 2, mitochondrial"/>
    <property type="match status" value="1"/>
</dbReference>
<dbReference type="PRINTS" id="PR01038">
    <property type="entry name" value="TRNASYNTHARG"/>
</dbReference>
<evidence type="ECO:0000256" key="5">
    <source>
        <dbReference type="ARBA" id="ARBA00022840"/>
    </source>
</evidence>
<proteinExistence type="inferred from homology"/>
<dbReference type="SMART" id="SM01016">
    <property type="entry name" value="Arg_tRNA_synt_N"/>
    <property type="match status" value="1"/>
</dbReference>
<dbReference type="InterPro" id="IPR005148">
    <property type="entry name" value="Arg-tRNA-synth_N"/>
</dbReference>
<dbReference type="InterPro" id="IPR001412">
    <property type="entry name" value="aa-tRNA-synth_I_CS"/>
</dbReference>
<keyword evidence="6 10" id="KW-0648">Protein biosynthesis</keyword>
<dbReference type="EMBL" id="HE978315">
    <property type="protein sequence ID" value="CCK68872.1"/>
    <property type="molecule type" value="Genomic_DNA"/>
</dbReference>
<dbReference type="SUPFAM" id="SSF55190">
    <property type="entry name" value="Arginyl-tRNA synthetase (ArgRS), N-terminal 'additional' domain"/>
    <property type="match status" value="1"/>
</dbReference>
<evidence type="ECO:0000256" key="2">
    <source>
        <dbReference type="ARBA" id="ARBA00012837"/>
    </source>
</evidence>
<name>J7RVD0_HUIN7</name>
<organism evidence="13 14">
    <name type="scientific">Huiozyma naganishii (strain ATCC MYA-139 / BCRC 22969 / CBS 8797 / KCTC 17520 / NBRC 10181 / NCYC 3082 / Yp74L-3)</name>
    <name type="common">Yeast</name>
    <name type="synonym">Kazachstania naganishii</name>
    <dbReference type="NCBI Taxonomy" id="1071383"/>
    <lineage>
        <taxon>Eukaryota</taxon>
        <taxon>Fungi</taxon>
        <taxon>Dikarya</taxon>
        <taxon>Ascomycota</taxon>
        <taxon>Saccharomycotina</taxon>
        <taxon>Saccharomycetes</taxon>
        <taxon>Saccharomycetales</taxon>
        <taxon>Saccharomycetaceae</taxon>
        <taxon>Huiozyma</taxon>
    </lineage>
</organism>
<dbReference type="InterPro" id="IPR008909">
    <property type="entry name" value="DALR_anticod-bd"/>
</dbReference>
<dbReference type="RefSeq" id="XP_022463118.1">
    <property type="nucleotide sequence ID" value="XM_022606421.1"/>
</dbReference>
<dbReference type="GO" id="GO:0004814">
    <property type="term" value="F:arginine-tRNA ligase activity"/>
    <property type="evidence" value="ECO:0007669"/>
    <property type="project" value="UniProtKB-EC"/>
</dbReference>
<reference evidence="13 14" key="1">
    <citation type="journal article" date="2011" name="Proc. Natl. Acad. Sci. U.S.A.">
        <title>Evolutionary erosion of yeast sex chromosomes by mating-type switching accidents.</title>
        <authorList>
            <person name="Gordon J.L."/>
            <person name="Armisen D."/>
            <person name="Proux-Wera E."/>
            <person name="Oheigeartaigh S.S."/>
            <person name="Byrne K.P."/>
            <person name="Wolfe K.H."/>
        </authorList>
    </citation>
    <scope>NUCLEOTIDE SEQUENCE [LARGE SCALE GENOMIC DNA]</scope>
    <source>
        <strain evidence="14">ATCC MYA-139 / BCRC 22969 / CBS 8797 / CCRC 22969 / KCTC 17520 / NBRC 10181 / NCYC 3082</strain>
    </source>
</reference>
<dbReference type="STRING" id="1071383.J7RVD0"/>